<dbReference type="AlphaFoldDB" id="A0A7W6C707"/>
<reference evidence="1 2" key="1">
    <citation type="submission" date="2020-08" db="EMBL/GenBank/DDBJ databases">
        <title>Genomic Encyclopedia of Type Strains, Phase IV (KMG-IV): sequencing the most valuable type-strain genomes for metagenomic binning, comparative biology and taxonomic classification.</title>
        <authorList>
            <person name="Goeker M."/>
        </authorList>
    </citation>
    <scope>NUCLEOTIDE SEQUENCE [LARGE SCALE GENOMIC DNA]</scope>
    <source>
        <strain evidence="1 2">DSM 27568</strain>
    </source>
</reference>
<dbReference type="GO" id="GO:0006260">
    <property type="term" value="P:DNA replication"/>
    <property type="evidence" value="ECO:0007669"/>
    <property type="project" value="InterPro"/>
</dbReference>
<dbReference type="Gene3D" id="3.40.50.10110">
    <property type="entry name" value="DNA polymerase III subunit chi"/>
    <property type="match status" value="1"/>
</dbReference>
<sequence length="144" mass="16270">MRVDFYQLSRDPVEVALPLLARATLNAGERMLVVSQDPAQLARIGEGLWSLAETFLANGRAGEPHEDRHPILLSERAEAANGARFLALADGQWREEAAAFARTFLLFDDRTVDGARGVWRQLRDRQDTERHFWKQDGGRWVEAG</sequence>
<comment type="caution">
    <text evidence="1">The sequence shown here is derived from an EMBL/GenBank/DDBJ whole genome shotgun (WGS) entry which is preliminary data.</text>
</comment>
<dbReference type="RefSeq" id="WP_183616279.1">
    <property type="nucleotide sequence ID" value="NZ_JACIDY010000002.1"/>
</dbReference>
<name>A0A7W6C707_9SPHN</name>
<dbReference type="GO" id="GO:0003887">
    <property type="term" value="F:DNA-directed DNA polymerase activity"/>
    <property type="evidence" value="ECO:0007669"/>
    <property type="project" value="UniProtKB-EC"/>
</dbReference>
<accession>A0A7W6C707</accession>
<dbReference type="EMBL" id="JACIDY010000002">
    <property type="protein sequence ID" value="MBB3939567.1"/>
    <property type="molecule type" value="Genomic_DNA"/>
</dbReference>
<evidence type="ECO:0000313" key="1">
    <source>
        <dbReference type="EMBL" id="MBB3939567.1"/>
    </source>
</evidence>
<dbReference type="Pfam" id="PF04364">
    <property type="entry name" value="DNA_pol3_chi"/>
    <property type="match status" value="1"/>
</dbReference>
<dbReference type="EC" id="2.7.7.7" evidence="1"/>
<organism evidence="1 2">
    <name type="scientific">Novosphingobium fluoreni</name>
    <dbReference type="NCBI Taxonomy" id="1391222"/>
    <lineage>
        <taxon>Bacteria</taxon>
        <taxon>Pseudomonadati</taxon>
        <taxon>Pseudomonadota</taxon>
        <taxon>Alphaproteobacteria</taxon>
        <taxon>Sphingomonadales</taxon>
        <taxon>Sphingomonadaceae</taxon>
        <taxon>Novosphingobium</taxon>
    </lineage>
</organism>
<dbReference type="GO" id="GO:0003677">
    <property type="term" value="F:DNA binding"/>
    <property type="evidence" value="ECO:0007669"/>
    <property type="project" value="InterPro"/>
</dbReference>
<keyword evidence="1" id="KW-0808">Transferase</keyword>
<proteinExistence type="predicted"/>
<gene>
    <name evidence="1" type="ORF">GGR39_001207</name>
</gene>
<keyword evidence="1" id="KW-0548">Nucleotidyltransferase</keyword>
<dbReference type="InterPro" id="IPR036768">
    <property type="entry name" value="PolIII_chi_sf"/>
</dbReference>
<dbReference type="InterPro" id="IPR007459">
    <property type="entry name" value="DNA_pol3_chi"/>
</dbReference>
<keyword evidence="2" id="KW-1185">Reference proteome</keyword>
<protein>
    <submittedName>
        <fullName evidence="1">DNA polymerase-3 subunit chi</fullName>
        <ecNumber evidence="1">2.7.7.7</ecNumber>
    </submittedName>
</protein>
<dbReference type="SUPFAM" id="SSF102400">
    <property type="entry name" value="DNA polymerase III chi subunit"/>
    <property type="match status" value="1"/>
</dbReference>
<dbReference type="Proteomes" id="UP000561459">
    <property type="component" value="Unassembled WGS sequence"/>
</dbReference>
<evidence type="ECO:0000313" key="2">
    <source>
        <dbReference type="Proteomes" id="UP000561459"/>
    </source>
</evidence>